<accession>A0A2T2P273</accession>
<reference evidence="4 5" key="1">
    <citation type="journal article" date="2018" name="Front. Microbiol.">
        <title>Genome-Wide Analysis of Corynespora cassiicola Leaf Fall Disease Putative Effectors.</title>
        <authorList>
            <person name="Lopez D."/>
            <person name="Ribeiro S."/>
            <person name="Label P."/>
            <person name="Fumanal B."/>
            <person name="Venisse J.S."/>
            <person name="Kohler A."/>
            <person name="de Oliveira R.R."/>
            <person name="Labutti K."/>
            <person name="Lipzen A."/>
            <person name="Lail K."/>
            <person name="Bauer D."/>
            <person name="Ohm R.A."/>
            <person name="Barry K.W."/>
            <person name="Spatafora J."/>
            <person name="Grigoriev I.V."/>
            <person name="Martin F.M."/>
            <person name="Pujade-Renaud V."/>
        </authorList>
    </citation>
    <scope>NUCLEOTIDE SEQUENCE [LARGE SCALE GENOMIC DNA]</scope>
    <source>
        <strain evidence="4 5">Philippines</strain>
    </source>
</reference>
<dbReference type="Proteomes" id="UP000240883">
    <property type="component" value="Unassembled WGS sequence"/>
</dbReference>
<comment type="similarity">
    <text evidence="1">Belongs to the DapA family.</text>
</comment>
<keyword evidence="5" id="KW-1185">Reference proteome</keyword>
<proteinExistence type="inferred from homology"/>
<evidence type="ECO:0000313" key="4">
    <source>
        <dbReference type="EMBL" id="PSN71777.1"/>
    </source>
</evidence>
<dbReference type="Pfam" id="PF00701">
    <property type="entry name" value="DHDPS"/>
    <property type="match status" value="1"/>
</dbReference>
<dbReference type="PANTHER" id="PTHR12128">
    <property type="entry name" value="DIHYDRODIPICOLINATE SYNTHASE"/>
    <property type="match status" value="1"/>
</dbReference>
<evidence type="ECO:0000256" key="1">
    <source>
        <dbReference type="PIRNR" id="PIRNR001365"/>
    </source>
</evidence>
<dbReference type="PRINTS" id="PR00146">
    <property type="entry name" value="DHPICSNTHASE"/>
</dbReference>
<dbReference type="CDD" id="cd00408">
    <property type="entry name" value="DHDPS-like"/>
    <property type="match status" value="1"/>
</dbReference>
<dbReference type="STRING" id="1448308.A0A2T2P273"/>
<dbReference type="PIRSF" id="PIRSF001365">
    <property type="entry name" value="DHDPS"/>
    <property type="match status" value="1"/>
</dbReference>
<feature type="active site" description="Schiff-base intermediate with substrate" evidence="2">
    <location>
        <position position="184"/>
    </location>
</feature>
<dbReference type="OrthoDB" id="191315at2759"/>
<keyword evidence="1" id="KW-0456">Lyase</keyword>
<dbReference type="EMBL" id="KZ678130">
    <property type="protein sequence ID" value="PSN71777.1"/>
    <property type="molecule type" value="Genomic_DNA"/>
</dbReference>
<name>A0A2T2P273_CORCC</name>
<dbReference type="InterPro" id="IPR013785">
    <property type="entry name" value="Aldolase_TIM"/>
</dbReference>
<dbReference type="PANTHER" id="PTHR12128:SF47">
    <property type="entry name" value="DIHYDRODIPICOLINATE SYNTHASE-RELATED"/>
    <property type="match status" value="1"/>
</dbReference>
<dbReference type="GO" id="GO:0008840">
    <property type="term" value="F:4-hydroxy-tetrahydrodipicolinate synthase activity"/>
    <property type="evidence" value="ECO:0007669"/>
    <property type="project" value="TreeGrafter"/>
</dbReference>
<gene>
    <name evidence="4" type="ORF">BS50DRAFT_569397</name>
</gene>
<evidence type="ECO:0000313" key="5">
    <source>
        <dbReference type="Proteomes" id="UP000240883"/>
    </source>
</evidence>
<feature type="active site" description="Proton donor/acceptor" evidence="2">
    <location>
        <position position="155"/>
    </location>
</feature>
<feature type="binding site" evidence="3">
    <location>
        <position position="227"/>
    </location>
    <ligand>
        <name>pyruvate</name>
        <dbReference type="ChEBI" id="CHEBI:15361"/>
    </ligand>
</feature>
<evidence type="ECO:0000256" key="3">
    <source>
        <dbReference type="PIRSR" id="PIRSR001365-2"/>
    </source>
</evidence>
<organism evidence="4 5">
    <name type="scientific">Corynespora cassiicola Philippines</name>
    <dbReference type="NCBI Taxonomy" id="1448308"/>
    <lineage>
        <taxon>Eukaryota</taxon>
        <taxon>Fungi</taxon>
        <taxon>Dikarya</taxon>
        <taxon>Ascomycota</taxon>
        <taxon>Pezizomycotina</taxon>
        <taxon>Dothideomycetes</taxon>
        <taxon>Pleosporomycetidae</taxon>
        <taxon>Pleosporales</taxon>
        <taxon>Corynesporascaceae</taxon>
        <taxon>Corynespora</taxon>
    </lineage>
</organism>
<sequence>MPVTKSTIPSKTVMLPPGVYTPVISLYKPTKTQEIDLDAMYKHCQYLVKGGQHGLVYQGTNGEAVLLSREEKKEVLRTVRKAVTDLGVPDYPIVAGISGQSTNESIELAKDAAESGASFGLLLPPSYWSKAVSEEALLGFYRDVADESPIPVVVYNFPGVTSGIDLNSDDLSTLASHPNIVAVKLTCANVGKAIRLTSKFSPDQFSVYGGSSDFLFPTLEGGGVGCVTGMGNVFPRATARVYDLWVAGQKDEARRLQDVVANAEWACKKSLALTKFGAGHFVGKKLGLTDERTFWPRRPYLPPSQKMRDWTVEVMGVLEEEENAIPEKVFGKGVNGTK</sequence>
<evidence type="ECO:0000256" key="2">
    <source>
        <dbReference type="PIRSR" id="PIRSR001365-1"/>
    </source>
</evidence>
<dbReference type="AlphaFoldDB" id="A0A2T2P273"/>
<dbReference type="SUPFAM" id="SSF51569">
    <property type="entry name" value="Aldolase"/>
    <property type="match status" value="1"/>
</dbReference>
<dbReference type="InterPro" id="IPR002220">
    <property type="entry name" value="DapA-like"/>
</dbReference>
<protein>
    <submittedName>
        <fullName evidence="4">Dihydrodipicolinate synthase</fullName>
    </submittedName>
</protein>
<dbReference type="SMART" id="SM01130">
    <property type="entry name" value="DHDPS"/>
    <property type="match status" value="1"/>
</dbReference>
<dbReference type="Gene3D" id="3.20.20.70">
    <property type="entry name" value="Aldolase class I"/>
    <property type="match status" value="1"/>
</dbReference>